<accession>A0A7V8NSB0</accession>
<dbReference type="AlphaFoldDB" id="A0A7V8NSB0"/>
<organism evidence="1 2">
    <name type="scientific">Candidatus Acidiferrum panamense</name>
    <dbReference type="NCBI Taxonomy" id="2741543"/>
    <lineage>
        <taxon>Bacteria</taxon>
        <taxon>Pseudomonadati</taxon>
        <taxon>Acidobacteriota</taxon>
        <taxon>Terriglobia</taxon>
        <taxon>Candidatus Acidiferrales</taxon>
        <taxon>Candidatus Acidiferrum</taxon>
    </lineage>
</organism>
<evidence type="ECO:0000313" key="1">
    <source>
        <dbReference type="EMBL" id="MBA0086614.1"/>
    </source>
</evidence>
<keyword evidence="2" id="KW-1185">Reference proteome</keyword>
<dbReference type="Proteomes" id="UP000567293">
    <property type="component" value="Unassembled WGS sequence"/>
</dbReference>
<name>A0A7V8NSB0_9BACT</name>
<comment type="caution">
    <text evidence="1">The sequence shown here is derived from an EMBL/GenBank/DDBJ whole genome shotgun (WGS) entry which is preliminary data.</text>
</comment>
<reference evidence="1" key="1">
    <citation type="submission" date="2020-06" db="EMBL/GenBank/DDBJ databases">
        <title>Legume-microbial interactions unlock mineral nutrients during tropical forest succession.</title>
        <authorList>
            <person name="Epihov D.Z."/>
        </authorList>
    </citation>
    <scope>NUCLEOTIDE SEQUENCE [LARGE SCALE GENOMIC DNA]</scope>
    <source>
        <strain evidence="1">Pan2503</strain>
    </source>
</reference>
<proteinExistence type="predicted"/>
<sequence length="136" mass="14749">GELERVKSQYASVELADGANTAALATVGSIRGNAQTIENRISSLEQDSFSDDPNLNTEVSVLNKINAANVLTLHTVQDSNKLLASLVEQQTILSKQQREATANAINAEIARRRNLAGNMARHTSTLTDSLENFRMP</sequence>
<evidence type="ECO:0000313" key="2">
    <source>
        <dbReference type="Proteomes" id="UP000567293"/>
    </source>
</evidence>
<feature type="non-terminal residue" evidence="1">
    <location>
        <position position="1"/>
    </location>
</feature>
<protein>
    <submittedName>
        <fullName evidence="1">Uncharacterized protein</fullName>
    </submittedName>
</protein>
<dbReference type="EMBL" id="JACDQQ010001600">
    <property type="protein sequence ID" value="MBA0086614.1"/>
    <property type="molecule type" value="Genomic_DNA"/>
</dbReference>
<gene>
    <name evidence="1" type="ORF">HRJ53_16660</name>
</gene>